<sequence>MNRRAGGAGPRPGAATARRMARVRGVAGGYAGYWWEDPARLVPMFILPLYGLLSLSLLGDPKSIARIYFDGYYAFAGALFLMVVAATAWLATTEARTRRGPPETPVEVPPRVLDCLFALALFGNLVMMSGVIARPALLLEFLHGQATAYDMLQQIGRVTGLSSFTQATSPFVALYFYVFRTPVKGLNRYKIYMAVLAVLTLLRSFLFAERLALIEMVMPLALMVVRFRLQGRYARLLTLGPYAAIPLLFALFIANEYNRSWEAYYVNIYDNIFDFALERLGLYYSTSLNNGAGMLAVLGWGQGHPMFTFDWLMRFPVIGETFRPWIDSSDSFNLFLNSYADPEFNNPSGIFVHFYEWGWFGLLDAAVLGWMVGRSYAGWRSGNGFWCCAHAVLYVSLMEIMRTPNLFSGRNFLPIVLPIIVFHWFGKRSTSVAPSSTHAVSGRGARAADTNERDGGATAWPLAPTPHRRRTIPRATRNPER</sequence>
<protein>
    <submittedName>
        <fullName evidence="3">Oligosaccharide repeat unit polymerase</fullName>
    </submittedName>
</protein>
<proteinExistence type="predicted"/>
<feature type="transmembrane region" description="Helical" evidence="2">
    <location>
        <begin position="233"/>
        <end position="254"/>
    </location>
</feature>
<feature type="region of interest" description="Disordered" evidence="1">
    <location>
        <begin position="432"/>
        <end position="481"/>
    </location>
</feature>
<feature type="transmembrane region" description="Helical" evidence="2">
    <location>
        <begin position="407"/>
        <end position="426"/>
    </location>
</feature>
<dbReference type="Proteomes" id="UP001304467">
    <property type="component" value="Unassembled WGS sequence"/>
</dbReference>
<feature type="transmembrane region" description="Helical" evidence="2">
    <location>
        <begin position="111"/>
        <end position="137"/>
    </location>
</feature>
<keyword evidence="2" id="KW-0472">Membrane</keyword>
<dbReference type="NCBIfam" id="TIGR04370">
    <property type="entry name" value="glyco_rpt_poly"/>
    <property type="match status" value="1"/>
</dbReference>
<keyword evidence="4" id="KW-1185">Reference proteome</keyword>
<comment type="caution">
    <text evidence="3">The sequence shown here is derived from an EMBL/GenBank/DDBJ whole genome shotgun (WGS) entry which is preliminary data.</text>
</comment>
<feature type="transmembrane region" description="Helical" evidence="2">
    <location>
        <begin position="71"/>
        <end position="91"/>
    </location>
</feature>
<accession>A0ABU5WPD3</accession>
<feature type="transmembrane region" description="Helical" evidence="2">
    <location>
        <begin position="191"/>
        <end position="212"/>
    </location>
</feature>
<evidence type="ECO:0000313" key="4">
    <source>
        <dbReference type="Proteomes" id="UP001304467"/>
    </source>
</evidence>
<feature type="transmembrane region" description="Helical" evidence="2">
    <location>
        <begin position="158"/>
        <end position="179"/>
    </location>
</feature>
<feature type="transmembrane region" description="Helical" evidence="2">
    <location>
        <begin position="384"/>
        <end position="401"/>
    </location>
</feature>
<reference evidence="3 4" key="1">
    <citation type="journal article" date="2023" name="Front. Microbiol.">
        <title>Genomic analyses of Burkholderia respiratory isolates indicates two evolutionarily distinct B. anthina clades.</title>
        <authorList>
            <person name="Pham A."/>
            <person name="Volmer J.G."/>
            <person name="Chambers D.C."/>
            <person name="Smith D.J."/>
            <person name="Reid D.W."/>
            <person name="Burr L."/>
            <person name="Wells T.J."/>
        </authorList>
    </citation>
    <scope>NUCLEOTIDE SEQUENCE [LARGE SCALE GENOMIC DNA]</scope>
    <source>
        <strain evidence="3 4">BCCIQ07A</strain>
    </source>
</reference>
<name>A0ABU5WPD3_9BURK</name>
<feature type="transmembrane region" description="Helical" evidence="2">
    <location>
        <begin position="41"/>
        <end position="59"/>
    </location>
</feature>
<evidence type="ECO:0000256" key="1">
    <source>
        <dbReference type="SAM" id="MobiDB-lite"/>
    </source>
</evidence>
<evidence type="ECO:0000256" key="2">
    <source>
        <dbReference type="SAM" id="Phobius"/>
    </source>
</evidence>
<evidence type="ECO:0000313" key="3">
    <source>
        <dbReference type="EMBL" id="MEB2580837.1"/>
    </source>
</evidence>
<gene>
    <name evidence="3" type="ORF">SB593_17945</name>
</gene>
<keyword evidence="2" id="KW-1133">Transmembrane helix</keyword>
<organism evidence="3 4">
    <name type="scientific">Burkholderia anthinoferrum</name>
    <dbReference type="NCBI Taxonomy" id="3090833"/>
    <lineage>
        <taxon>Bacteria</taxon>
        <taxon>Pseudomonadati</taxon>
        <taxon>Pseudomonadota</taxon>
        <taxon>Betaproteobacteria</taxon>
        <taxon>Burkholderiales</taxon>
        <taxon>Burkholderiaceae</taxon>
        <taxon>Burkholderia</taxon>
    </lineage>
</organism>
<dbReference type="EMBL" id="JAWRLE010000027">
    <property type="protein sequence ID" value="MEB2580837.1"/>
    <property type="molecule type" value="Genomic_DNA"/>
</dbReference>
<feature type="transmembrane region" description="Helical" evidence="2">
    <location>
        <begin position="354"/>
        <end position="372"/>
    </location>
</feature>
<dbReference type="RefSeq" id="WP_226094183.1">
    <property type="nucleotide sequence ID" value="NZ_JAWRKY010000008.1"/>
</dbReference>
<keyword evidence="2" id="KW-0812">Transmembrane</keyword>